<evidence type="ECO:0000313" key="1">
    <source>
        <dbReference type="EMBL" id="KAK3603519.1"/>
    </source>
</evidence>
<evidence type="ECO:0000313" key="2">
    <source>
        <dbReference type="Proteomes" id="UP001195483"/>
    </source>
</evidence>
<reference evidence="1" key="2">
    <citation type="journal article" date="2021" name="Genome Biol. Evol.">
        <title>Developing a high-quality reference genome for a parasitic bivalve with doubly uniparental inheritance (Bivalvia: Unionida).</title>
        <authorList>
            <person name="Smith C.H."/>
        </authorList>
    </citation>
    <scope>NUCLEOTIDE SEQUENCE</scope>
    <source>
        <strain evidence="1">CHS0354</strain>
        <tissue evidence="1">Mantle</tissue>
    </source>
</reference>
<sequence length="204" mass="24111">MPLHLITDQSCVKFQRGPPADAKEKRYHVEQYYRTTNSCERCRRVRFRNGGTLVHFNPWLHQSNRLHIRNMYQYNQYYSPSTARYEDTDEHTAHVDGCFGYPHYVTVCALCYSFLLCQHSNRHVCRKIIVPLGHVYALSYKFCGYDAHYFYLALCFVIRVQICATEFHDERSNCETKKDTTGESDHFNCVRIIGHIADTELYDK</sequence>
<reference evidence="1" key="3">
    <citation type="submission" date="2023-05" db="EMBL/GenBank/DDBJ databases">
        <authorList>
            <person name="Smith C.H."/>
        </authorList>
    </citation>
    <scope>NUCLEOTIDE SEQUENCE</scope>
    <source>
        <strain evidence="1">CHS0354</strain>
        <tissue evidence="1">Mantle</tissue>
    </source>
</reference>
<comment type="caution">
    <text evidence="1">The sequence shown here is derived from an EMBL/GenBank/DDBJ whole genome shotgun (WGS) entry which is preliminary data.</text>
</comment>
<dbReference type="Proteomes" id="UP001195483">
    <property type="component" value="Unassembled WGS sequence"/>
</dbReference>
<proteinExistence type="predicted"/>
<name>A0AAE0T4C6_9BIVA</name>
<organism evidence="1 2">
    <name type="scientific">Potamilus streckersoni</name>
    <dbReference type="NCBI Taxonomy" id="2493646"/>
    <lineage>
        <taxon>Eukaryota</taxon>
        <taxon>Metazoa</taxon>
        <taxon>Spiralia</taxon>
        <taxon>Lophotrochozoa</taxon>
        <taxon>Mollusca</taxon>
        <taxon>Bivalvia</taxon>
        <taxon>Autobranchia</taxon>
        <taxon>Heteroconchia</taxon>
        <taxon>Palaeoheterodonta</taxon>
        <taxon>Unionida</taxon>
        <taxon>Unionoidea</taxon>
        <taxon>Unionidae</taxon>
        <taxon>Ambleminae</taxon>
        <taxon>Lampsilini</taxon>
        <taxon>Potamilus</taxon>
    </lineage>
</organism>
<reference evidence="1" key="1">
    <citation type="journal article" date="2021" name="Genome Biol. Evol.">
        <title>A High-Quality Reference Genome for a Parasitic Bivalve with Doubly Uniparental Inheritance (Bivalvia: Unionida).</title>
        <authorList>
            <person name="Smith C.H."/>
        </authorList>
    </citation>
    <scope>NUCLEOTIDE SEQUENCE</scope>
    <source>
        <strain evidence="1">CHS0354</strain>
    </source>
</reference>
<dbReference type="AlphaFoldDB" id="A0AAE0T4C6"/>
<accession>A0AAE0T4C6</accession>
<keyword evidence="2" id="KW-1185">Reference proteome</keyword>
<dbReference type="EMBL" id="JAEAOA010001808">
    <property type="protein sequence ID" value="KAK3603519.1"/>
    <property type="molecule type" value="Genomic_DNA"/>
</dbReference>
<gene>
    <name evidence="1" type="ORF">CHS0354_030378</name>
</gene>
<protein>
    <submittedName>
        <fullName evidence="1">Uncharacterized protein</fullName>
    </submittedName>
</protein>